<dbReference type="KEGG" id="fuv:JR347_03020"/>
<proteinExistence type="predicted"/>
<gene>
    <name evidence="1" type="ORF">JR347_03020</name>
</gene>
<dbReference type="Proteomes" id="UP000662783">
    <property type="component" value="Chromosome"/>
</dbReference>
<organism evidence="1 2">
    <name type="scientific">Fulvivirga lutea</name>
    <dbReference type="NCBI Taxonomy" id="2810512"/>
    <lineage>
        <taxon>Bacteria</taxon>
        <taxon>Pseudomonadati</taxon>
        <taxon>Bacteroidota</taxon>
        <taxon>Cytophagia</taxon>
        <taxon>Cytophagales</taxon>
        <taxon>Fulvivirgaceae</taxon>
        <taxon>Fulvivirga</taxon>
    </lineage>
</organism>
<name>A0A974WGG6_9BACT</name>
<sequence>MIRLFSIIITMAIVSACSNKKEEICVPYDQSWSELNQELALSFGQLVTIESKINAVVVDVSKDEGGIWYGLCFYTDKGLFGRQIPNGMVFTTCTDMVDLTYLNESSLDIVQKGEILSISCFPYKIGSNTPAENKEDVIRSFEYGINRRKLQQTPCDEGIFDLNTVRECYFTLSSITGEGGNFE</sequence>
<evidence type="ECO:0000313" key="2">
    <source>
        <dbReference type="Proteomes" id="UP000662783"/>
    </source>
</evidence>
<accession>A0A974WGG6</accession>
<dbReference type="RefSeq" id="WP_205722577.1">
    <property type="nucleotide sequence ID" value="NZ_CP070608.1"/>
</dbReference>
<dbReference type="EMBL" id="CP070608">
    <property type="protein sequence ID" value="QSE98069.1"/>
    <property type="molecule type" value="Genomic_DNA"/>
</dbReference>
<dbReference type="AlphaFoldDB" id="A0A974WGG6"/>
<protein>
    <submittedName>
        <fullName evidence="1">Uncharacterized protein</fullName>
    </submittedName>
</protein>
<reference evidence="1" key="1">
    <citation type="submission" date="2021-02" db="EMBL/GenBank/DDBJ databases">
        <title>Fulvivirga sp. S481 isolated from sea water.</title>
        <authorList>
            <person name="Bae S.S."/>
            <person name="Baek K."/>
        </authorList>
    </citation>
    <scope>NUCLEOTIDE SEQUENCE</scope>
    <source>
        <strain evidence="1">S481</strain>
    </source>
</reference>
<dbReference type="PROSITE" id="PS51257">
    <property type="entry name" value="PROKAR_LIPOPROTEIN"/>
    <property type="match status" value="1"/>
</dbReference>
<keyword evidence="2" id="KW-1185">Reference proteome</keyword>
<evidence type="ECO:0000313" key="1">
    <source>
        <dbReference type="EMBL" id="QSE98069.1"/>
    </source>
</evidence>